<dbReference type="RefSeq" id="WP_149433826.1">
    <property type="nucleotide sequence ID" value="NZ_VTPX01000001.1"/>
</dbReference>
<evidence type="ECO:0000313" key="5">
    <source>
        <dbReference type="Proteomes" id="UP000466024"/>
    </source>
</evidence>
<reference evidence="4 5" key="1">
    <citation type="submission" date="2019-08" db="EMBL/GenBank/DDBJ databases">
        <title>Bioinformatics analysis of the strain L3 and L5.</title>
        <authorList>
            <person name="Li X."/>
        </authorList>
    </citation>
    <scope>NUCLEOTIDE SEQUENCE [LARGE SCALE GENOMIC DNA]</scope>
    <source>
        <strain evidence="4 5">L3</strain>
    </source>
</reference>
<keyword evidence="3" id="KW-1133">Transmembrane helix</keyword>
<evidence type="ECO:0000256" key="1">
    <source>
        <dbReference type="ARBA" id="ARBA00022679"/>
    </source>
</evidence>
<sequence length="253" mass="27722">MRHSSTRISAAAFRRVGSLRGWVEMAAGLALVALLTEWVHWAFSAPSGLRFTAGGIYVAIATVVLWAWPASRQGLGWANRVTLLRAALIAIVAGVVVYPEFIQRHAEGIAALSLLALALDGIDGWVARRTGSSSAFGARFDMELDAFFIVVLCMALIALDKVGAWILLIGLARYAFLVAGVYSPWLNRSLPESYFRKTVCVWQVSTLMVCLLPFVEPSWATAFTLVAAALLVLSFGRDIVWLWRRRPVGDIEL</sequence>
<dbReference type="GO" id="GO:0016780">
    <property type="term" value="F:phosphotransferase activity, for other substituted phosphate groups"/>
    <property type="evidence" value="ECO:0007669"/>
    <property type="project" value="InterPro"/>
</dbReference>
<dbReference type="InterPro" id="IPR000462">
    <property type="entry name" value="CDP-OH_P_trans"/>
</dbReference>
<dbReference type="AlphaFoldDB" id="A0A640WJF2"/>
<name>A0A640WJF2_9GAMM</name>
<keyword evidence="3" id="KW-0472">Membrane</keyword>
<protein>
    <submittedName>
        <fullName evidence="4">CDP-alcohol phosphatidyltransferase</fullName>
    </submittedName>
</protein>
<evidence type="ECO:0000256" key="3">
    <source>
        <dbReference type="SAM" id="Phobius"/>
    </source>
</evidence>
<feature type="transmembrane region" description="Helical" evidence="3">
    <location>
        <begin position="49"/>
        <end position="70"/>
    </location>
</feature>
<dbReference type="EMBL" id="VTPX01000001">
    <property type="protein sequence ID" value="KAA0020707.1"/>
    <property type="molecule type" value="Genomic_DNA"/>
</dbReference>
<organism evidence="4 5">
    <name type="scientific">Salinicola corii</name>
    <dbReference type="NCBI Taxonomy" id="2606937"/>
    <lineage>
        <taxon>Bacteria</taxon>
        <taxon>Pseudomonadati</taxon>
        <taxon>Pseudomonadota</taxon>
        <taxon>Gammaproteobacteria</taxon>
        <taxon>Oceanospirillales</taxon>
        <taxon>Halomonadaceae</taxon>
        <taxon>Salinicola</taxon>
    </lineage>
</organism>
<proteinExistence type="inferred from homology"/>
<feature type="transmembrane region" description="Helical" evidence="3">
    <location>
        <begin position="108"/>
        <end position="128"/>
    </location>
</feature>
<dbReference type="Pfam" id="PF01066">
    <property type="entry name" value="CDP-OH_P_transf"/>
    <property type="match status" value="1"/>
</dbReference>
<keyword evidence="5" id="KW-1185">Reference proteome</keyword>
<gene>
    <name evidence="4" type="ORF">F0A16_02630</name>
</gene>
<dbReference type="GO" id="GO:0008654">
    <property type="term" value="P:phospholipid biosynthetic process"/>
    <property type="evidence" value="ECO:0007669"/>
    <property type="project" value="InterPro"/>
</dbReference>
<accession>A0A640WJF2</accession>
<dbReference type="PROSITE" id="PS00379">
    <property type="entry name" value="CDP_ALCOHOL_P_TRANSF"/>
    <property type="match status" value="1"/>
</dbReference>
<comment type="caution">
    <text evidence="4">The sequence shown here is derived from an EMBL/GenBank/DDBJ whole genome shotgun (WGS) entry which is preliminary data.</text>
</comment>
<dbReference type="InterPro" id="IPR048254">
    <property type="entry name" value="CDP_ALCOHOL_P_TRANSF_CS"/>
</dbReference>
<feature type="transmembrane region" description="Helical" evidence="3">
    <location>
        <begin position="82"/>
        <end position="102"/>
    </location>
</feature>
<feature type="transmembrane region" description="Helical" evidence="3">
    <location>
        <begin position="140"/>
        <end position="159"/>
    </location>
</feature>
<evidence type="ECO:0000313" key="4">
    <source>
        <dbReference type="EMBL" id="KAA0020707.1"/>
    </source>
</evidence>
<dbReference type="GO" id="GO:0016020">
    <property type="term" value="C:membrane"/>
    <property type="evidence" value="ECO:0007669"/>
    <property type="project" value="InterPro"/>
</dbReference>
<keyword evidence="1 2" id="KW-0808">Transferase</keyword>
<dbReference type="InterPro" id="IPR043130">
    <property type="entry name" value="CDP-OH_PTrfase_TM_dom"/>
</dbReference>
<feature type="transmembrane region" description="Helical" evidence="3">
    <location>
        <begin position="21"/>
        <end position="43"/>
    </location>
</feature>
<comment type="similarity">
    <text evidence="2">Belongs to the CDP-alcohol phosphatidyltransferase class-I family.</text>
</comment>
<dbReference type="Proteomes" id="UP000466024">
    <property type="component" value="Unassembled WGS sequence"/>
</dbReference>
<keyword evidence="3" id="KW-0812">Transmembrane</keyword>
<dbReference type="Gene3D" id="1.20.120.1760">
    <property type="match status" value="1"/>
</dbReference>
<evidence type="ECO:0000256" key="2">
    <source>
        <dbReference type="RuleBase" id="RU003750"/>
    </source>
</evidence>
<feature type="transmembrane region" description="Helical" evidence="3">
    <location>
        <begin position="221"/>
        <end position="243"/>
    </location>
</feature>